<keyword evidence="9" id="KW-0319">Glycerol metabolism</keyword>
<feature type="compositionally biased region" description="Polar residues" evidence="15">
    <location>
        <begin position="91"/>
        <end position="102"/>
    </location>
</feature>
<evidence type="ECO:0000256" key="1">
    <source>
        <dbReference type="ARBA" id="ARBA00004477"/>
    </source>
</evidence>
<keyword evidence="10" id="KW-0256">Endoplasmic reticulum</keyword>
<protein>
    <recommendedName>
        <fullName evidence="5">diacylglycerol O-acyltransferase</fullName>
        <ecNumber evidence="5">2.3.1.20</ecNumber>
    </recommendedName>
</protein>
<dbReference type="VEuPathDB" id="TriTrypDB:Lsey_0012_0540"/>
<dbReference type="AlphaFoldDB" id="A0A0N1PE36"/>
<dbReference type="EC" id="2.3.1.20" evidence="5"/>
<comment type="similarity">
    <text evidence="4">Belongs to the diacylglycerol acyltransferase family.</text>
</comment>
<dbReference type="GO" id="GO:0005789">
    <property type="term" value="C:endoplasmic reticulum membrane"/>
    <property type="evidence" value="ECO:0007669"/>
    <property type="project" value="UniProtKB-SubCell"/>
</dbReference>
<evidence type="ECO:0000256" key="16">
    <source>
        <dbReference type="SAM" id="Phobius"/>
    </source>
</evidence>
<dbReference type="InterPro" id="IPR007130">
    <property type="entry name" value="DAGAT"/>
</dbReference>
<dbReference type="GO" id="GO:0004144">
    <property type="term" value="F:diacylglycerol O-acyltransferase activity"/>
    <property type="evidence" value="ECO:0007669"/>
    <property type="project" value="UniProtKB-EC"/>
</dbReference>
<keyword evidence="18" id="KW-1185">Reference proteome</keyword>
<reference evidence="17 18" key="1">
    <citation type="journal article" date="2015" name="PLoS Pathog.">
        <title>Leptomonas seymouri: Adaptations to the Dixenous Life Cycle Analyzed by Genome Sequencing, Transcriptome Profiling and Co-infection with Leishmania donovani.</title>
        <authorList>
            <person name="Kraeva N."/>
            <person name="Butenko A."/>
            <person name="Hlavacova J."/>
            <person name="Kostygov A."/>
            <person name="Myskova J."/>
            <person name="Grybchuk D."/>
            <person name="Lestinova T."/>
            <person name="Votypka J."/>
            <person name="Volf P."/>
            <person name="Opperdoes F."/>
            <person name="Flegontov P."/>
            <person name="Lukes J."/>
            <person name="Yurchenko V."/>
        </authorList>
    </citation>
    <scope>NUCLEOTIDE SEQUENCE [LARGE SCALE GENOMIC DNA]</scope>
    <source>
        <strain evidence="17 18">ATCC 30220</strain>
    </source>
</reference>
<accession>A0A0N1PE36</accession>
<evidence type="ECO:0000313" key="17">
    <source>
        <dbReference type="EMBL" id="KPI90035.1"/>
    </source>
</evidence>
<evidence type="ECO:0000256" key="9">
    <source>
        <dbReference type="ARBA" id="ARBA00022798"/>
    </source>
</evidence>
<keyword evidence="14" id="KW-0012">Acyltransferase</keyword>
<dbReference type="GO" id="GO:0006071">
    <property type="term" value="P:glycerol metabolic process"/>
    <property type="evidence" value="ECO:0007669"/>
    <property type="project" value="UniProtKB-KW"/>
</dbReference>
<dbReference type="GO" id="GO:0019432">
    <property type="term" value="P:triglyceride biosynthetic process"/>
    <property type="evidence" value="ECO:0007669"/>
    <property type="project" value="TreeGrafter"/>
</dbReference>
<dbReference type="PANTHER" id="PTHR12317">
    <property type="entry name" value="DIACYLGLYCEROL O-ACYLTRANSFERASE"/>
    <property type="match status" value="1"/>
</dbReference>
<evidence type="ECO:0000256" key="8">
    <source>
        <dbReference type="ARBA" id="ARBA00022692"/>
    </source>
</evidence>
<evidence type="ECO:0000256" key="4">
    <source>
        <dbReference type="ARBA" id="ARBA00005420"/>
    </source>
</evidence>
<keyword evidence="11 16" id="KW-1133">Transmembrane helix</keyword>
<keyword evidence="6" id="KW-0444">Lipid biosynthesis</keyword>
<sequence length="652" mass="71867">MDGAQLQCRRRAGSSLTLHGGAEERSVSPQSRSEAGKAAREACTLPSPAPLSNERVIIKNPACASMGTHTASTNHCLANEVSIRSGGWHSRISTGQTSSQASEPPLTHALPPASPDEVDEQLDRILYAVSQLQQLQQRGRYIAAREVRHLRRAFLFAVGEEQLYREAVQAEAAGTSETSAASSTSTTPSLTFKKAPHAHCSTKKSRKAGSVAPACAAGTPERPSGVSSAPHDEHQNEKSTNGVVLGGDAPASSDPAWREAADPLVGTASNPAQCQKAGAGTVEYSPKAAVADRLLTALEQYVSMTPTSSSFDVNGARFSWRSIIHTPGERRLQSLVMSLFIFFTGIPICIFISVLLLFFRYTAPLMLLYILWMFTFGRPRHPHRKSRYFARFPLWRYYRDYFPIRLVVPKPVRRMVDRERNYFFVYHPHGIHTFGALINFGLDTNDLCDLLPGITVHLQTLKVNLFVPFWRQLAIWMGCGDASASCIRKTLRSGPGQSVMLVVGGAEESLMAKPNANDLLLHKRKGFIKIALQEGTPLVPVYGFGENNVYNVADLASEPEVQHLLGLLKRYLGFAIPLVKGRGFFNFSYGILPHRRPIVVVVGEPIEVPRIAKPTAQDLDEWQAKYIEGLQKLYDEHRGVYDLEATGLRIVR</sequence>
<keyword evidence="13 16" id="KW-0472">Membrane</keyword>
<evidence type="ECO:0000256" key="12">
    <source>
        <dbReference type="ARBA" id="ARBA00023098"/>
    </source>
</evidence>
<keyword evidence="7" id="KW-0808">Transferase</keyword>
<comment type="pathway">
    <text evidence="2">Glycerolipid metabolism; triacylglycerol biosynthesis.</text>
</comment>
<evidence type="ECO:0000313" key="18">
    <source>
        <dbReference type="Proteomes" id="UP000038009"/>
    </source>
</evidence>
<comment type="caution">
    <text evidence="17">The sequence shown here is derived from an EMBL/GenBank/DDBJ whole genome shotgun (WGS) entry which is preliminary data.</text>
</comment>
<evidence type="ECO:0000256" key="10">
    <source>
        <dbReference type="ARBA" id="ARBA00022824"/>
    </source>
</evidence>
<organism evidence="17 18">
    <name type="scientific">Leptomonas seymouri</name>
    <dbReference type="NCBI Taxonomy" id="5684"/>
    <lineage>
        <taxon>Eukaryota</taxon>
        <taxon>Discoba</taxon>
        <taxon>Euglenozoa</taxon>
        <taxon>Kinetoplastea</taxon>
        <taxon>Metakinetoplastina</taxon>
        <taxon>Trypanosomatida</taxon>
        <taxon>Trypanosomatidae</taxon>
        <taxon>Leishmaniinae</taxon>
        <taxon>Leptomonas</taxon>
    </lineage>
</organism>
<evidence type="ECO:0000256" key="6">
    <source>
        <dbReference type="ARBA" id="ARBA00022516"/>
    </source>
</evidence>
<feature type="compositionally biased region" description="Low complexity" evidence="15">
    <location>
        <begin position="173"/>
        <end position="187"/>
    </location>
</feature>
<dbReference type="OrthoDB" id="264532at2759"/>
<dbReference type="OMA" id="WRQLAIW"/>
<evidence type="ECO:0000256" key="11">
    <source>
        <dbReference type="ARBA" id="ARBA00022989"/>
    </source>
</evidence>
<comment type="subcellular location">
    <subcellularLocation>
        <location evidence="1">Endoplasmic reticulum membrane</location>
        <topology evidence="1">Multi-pass membrane protein</topology>
    </subcellularLocation>
</comment>
<feature type="region of interest" description="Disordered" evidence="15">
    <location>
        <begin position="88"/>
        <end position="117"/>
    </location>
</feature>
<feature type="region of interest" description="Disordered" evidence="15">
    <location>
        <begin position="1"/>
        <end position="49"/>
    </location>
</feature>
<dbReference type="PANTHER" id="PTHR12317:SF0">
    <property type="entry name" value="ACYLTRANSFERASE"/>
    <property type="match status" value="1"/>
</dbReference>
<dbReference type="EMBL" id="LJSK01000012">
    <property type="protein sequence ID" value="KPI90035.1"/>
    <property type="molecule type" value="Genomic_DNA"/>
</dbReference>
<dbReference type="Pfam" id="PF03982">
    <property type="entry name" value="DAGAT"/>
    <property type="match status" value="1"/>
</dbReference>
<feature type="compositionally biased region" description="Basic residues" evidence="15">
    <location>
        <begin position="194"/>
        <end position="207"/>
    </location>
</feature>
<comment type="pathway">
    <text evidence="3">Lipid metabolism.</text>
</comment>
<dbReference type="CDD" id="cd07987">
    <property type="entry name" value="LPLAT_MGAT-like"/>
    <property type="match status" value="1"/>
</dbReference>
<evidence type="ECO:0000256" key="7">
    <source>
        <dbReference type="ARBA" id="ARBA00022679"/>
    </source>
</evidence>
<evidence type="ECO:0000256" key="3">
    <source>
        <dbReference type="ARBA" id="ARBA00005189"/>
    </source>
</evidence>
<proteinExistence type="inferred from homology"/>
<evidence type="ECO:0000256" key="5">
    <source>
        <dbReference type="ARBA" id="ARBA00013244"/>
    </source>
</evidence>
<evidence type="ECO:0000256" key="2">
    <source>
        <dbReference type="ARBA" id="ARBA00004771"/>
    </source>
</evidence>
<keyword evidence="12" id="KW-0443">Lipid metabolism</keyword>
<feature type="transmembrane region" description="Helical" evidence="16">
    <location>
        <begin position="335"/>
        <end position="355"/>
    </location>
</feature>
<gene>
    <name evidence="17" type="ORF">ABL78_0895</name>
</gene>
<evidence type="ECO:0000256" key="15">
    <source>
        <dbReference type="SAM" id="MobiDB-lite"/>
    </source>
</evidence>
<dbReference type="Proteomes" id="UP000038009">
    <property type="component" value="Unassembled WGS sequence"/>
</dbReference>
<keyword evidence="8 16" id="KW-0812">Transmembrane</keyword>
<evidence type="ECO:0000256" key="14">
    <source>
        <dbReference type="ARBA" id="ARBA00023315"/>
    </source>
</evidence>
<feature type="region of interest" description="Disordered" evidence="15">
    <location>
        <begin position="173"/>
        <end position="244"/>
    </location>
</feature>
<evidence type="ECO:0000256" key="13">
    <source>
        <dbReference type="ARBA" id="ARBA00023136"/>
    </source>
</evidence>
<name>A0A0N1PE36_LEPSE</name>